<keyword evidence="4" id="KW-1185">Reference proteome</keyword>
<evidence type="ECO:0000313" key="3">
    <source>
        <dbReference type="EMBL" id="KAE9521894.1"/>
    </source>
</evidence>
<dbReference type="Gene3D" id="1.20.90.10">
    <property type="entry name" value="Phospholipase A2 domain"/>
    <property type="match status" value="1"/>
</dbReference>
<evidence type="ECO:0000313" key="4">
    <source>
        <dbReference type="Proteomes" id="UP000475862"/>
    </source>
</evidence>
<proteinExistence type="predicted"/>
<sequence length="763" mass="85725">MSLVRRSIKNKGAGLINTLINKLPIELHVPGYQYCGPGTNLGKRLARGDKGINPLDSACRDHDIAYENSNSIADRNKADFILEQRAWDRFKSKDSSLKEKAVAWGVTTAMKAKRKVGGGCGFKAALKATNKVLKKNVREKNLIKLTKKCLAVARKTFKTKKTKVPRTILIPKKGGVLPLIPIFAGLSALGALTGGVANVVKVANEFNRNKQSHLGKGLYLAPYKGNSYKIGIAPFKSGGDLSCEIFPPLEVENTAQMCLLSLQTNNSIPNIEPGCNAIGFRNFIGQNENVIIPSGSYELYQLESVIQKMMPDYITFFELKANSRTLKCIISCSHDVDLGVENSIAKLLGFRSVLYTTDVTADYIDDCKITHKSYHSFTPYSSSALPYNEEIRINVQNMDSYTLPCESYIFIEGKVYKPTDAAGEVRFSNNGLAFLFSEMRYEINGIEIQKLRSPGVSSCLKAYCSYTPNDLNALENMAWDSAMDSEDNKNFMTNNIFSRCIPLKHVFGFCEDYKKILLNCNQQLILNRASTDLDAIHVVGEGATAAVDKNKKITIELTKVTWKMPIIKVSDKEKLKLLKVLDSRKTLSCAFRTWDLCEYPVLPRNTSHSWTVKSSSLLEKPRFVLFGLQTSRKNNIETDAGRFDHCQLKNLKVHLNSEVYPYEDFRADFKNNTTTLLYKANTDFQKSYYERDYCEPLLSKHIFQNYVPIVVVDLSYQNDNVKSSTVDLRIDFETDTVIPEKTAAYCLILHDQIITYNPFSGDV</sequence>
<dbReference type="Proteomes" id="UP000475862">
    <property type="component" value="Unassembled WGS sequence"/>
</dbReference>
<gene>
    <name evidence="3" type="ORF">AGLY_017701</name>
</gene>
<dbReference type="GO" id="GO:0050482">
    <property type="term" value="P:arachidonate secretion"/>
    <property type="evidence" value="ECO:0007669"/>
    <property type="project" value="InterPro"/>
</dbReference>
<dbReference type="GO" id="GO:0006644">
    <property type="term" value="P:phospholipid metabolic process"/>
    <property type="evidence" value="ECO:0007669"/>
    <property type="project" value="InterPro"/>
</dbReference>
<dbReference type="AlphaFoldDB" id="A0A6G0SVA6"/>
<protein>
    <submittedName>
        <fullName evidence="3">Uncharacterized protein</fullName>
    </submittedName>
</protein>
<dbReference type="GO" id="GO:0004623">
    <property type="term" value="F:phospholipase A2 activity"/>
    <property type="evidence" value="ECO:0007669"/>
    <property type="project" value="InterPro"/>
</dbReference>
<dbReference type="InterPro" id="IPR049512">
    <property type="entry name" value="DJR-like_dom"/>
</dbReference>
<feature type="domain" description="Double jelly roll-like" evidence="2">
    <location>
        <begin position="426"/>
        <end position="754"/>
    </location>
</feature>
<comment type="caution">
    <text evidence="3">The sequence shown here is derived from an EMBL/GenBank/DDBJ whole genome shotgun (WGS) entry which is preliminary data.</text>
</comment>
<dbReference type="EMBL" id="VYZN01001862">
    <property type="protein sequence ID" value="KAE9521894.1"/>
    <property type="molecule type" value="Genomic_DNA"/>
</dbReference>
<reference evidence="3 4" key="1">
    <citation type="submission" date="2019-08" db="EMBL/GenBank/DDBJ databases">
        <title>The genome of the soybean aphid Biotype 1, its phylome, world population structure and adaptation to the North American continent.</title>
        <authorList>
            <person name="Giordano R."/>
            <person name="Donthu R.K."/>
            <person name="Hernandez A.G."/>
            <person name="Wright C.L."/>
            <person name="Zimin A.V."/>
        </authorList>
    </citation>
    <scope>NUCLEOTIDE SEQUENCE [LARGE SCALE GENOMIC DNA]</scope>
    <source>
        <tissue evidence="3">Whole aphids</tissue>
    </source>
</reference>
<dbReference type="PANTHER" id="PTHR36159:SF1">
    <property type="entry name" value="RETROVIRUS-RELATED POL POLYPROTEIN FROM TRANSPOSON 412-LIKE PROTEIN"/>
    <property type="match status" value="1"/>
</dbReference>
<dbReference type="GO" id="GO:0005198">
    <property type="term" value="F:structural molecule activity"/>
    <property type="evidence" value="ECO:0007669"/>
    <property type="project" value="InterPro"/>
</dbReference>
<dbReference type="OrthoDB" id="6622896at2759"/>
<dbReference type="Pfam" id="PF21738">
    <property type="entry name" value="DJR-like_dom"/>
    <property type="match status" value="1"/>
</dbReference>
<dbReference type="InterPro" id="IPR013607">
    <property type="entry name" value="Phospholipase_A2-like"/>
</dbReference>
<evidence type="ECO:0000259" key="1">
    <source>
        <dbReference type="Pfam" id="PF08398"/>
    </source>
</evidence>
<organism evidence="3 4">
    <name type="scientific">Aphis glycines</name>
    <name type="common">Soybean aphid</name>
    <dbReference type="NCBI Taxonomy" id="307491"/>
    <lineage>
        <taxon>Eukaryota</taxon>
        <taxon>Metazoa</taxon>
        <taxon>Ecdysozoa</taxon>
        <taxon>Arthropoda</taxon>
        <taxon>Hexapoda</taxon>
        <taxon>Insecta</taxon>
        <taxon>Pterygota</taxon>
        <taxon>Neoptera</taxon>
        <taxon>Paraneoptera</taxon>
        <taxon>Hemiptera</taxon>
        <taxon>Sternorrhyncha</taxon>
        <taxon>Aphidomorpha</taxon>
        <taxon>Aphidoidea</taxon>
        <taxon>Aphididae</taxon>
        <taxon>Aphidini</taxon>
        <taxon>Aphis</taxon>
        <taxon>Aphis</taxon>
    </lineage>
</organism>
<feature type="domain" description="Phospholipase A2-like" evidence="1">
    <location>
        <begin position="26"/>
        <end position="84"/>
    </location>
</feature>
<evidence type="ECO:0000259" key="2">
    <source>
        <dbReference type="Pfam" id="PF21738"/>
    </source>
</evidence>
<feature type="non-terminal residue" evidence="3">
    <location>
        <position position="763"/>
    </location>
</feature>
<dbReference type="PANTHER" id="PTHR36159">
    <property type="entry name" value="PROTEIN CBG23766"/>
    <property type="match status" value="1"/>
</dbReference>
<dbReference type="InterPro" id="IPR036444">
    <property type="entry name" value="PLipase_A2_dom_sf"/>
</dbReference>
<accession>A0A6G0SVA6</accession>
<dbReference type="Pfam" id="PF08398">
    <property type="entry name" value="Phospholip_A2_4"/>
    <property type="match status" value="1"/>
</dbReference>
<name>A0A6G0SVA6_APHGL</name>